<dbReference type="PANTHER" id="PTHR13748">
    <property type="entry name" value="COBW-RELATED"/>
    <property type="match status" value="1"/>
</dbReference>
<evidence type="ECO:0000259" key="1">
    <source>
        <dbReference type="Pfam" id="PF02492"/>
    </source>
</evidence>
<dbReference type="GO" id="GO:0005737">
    <property type="term" value="C:cytoplasm"/>
    <property type="evidence" value="ECO:0007669"/>
    <property type="project" value="TreeGrafter"/>
</dbReference>
<dbReference type="InterPro" id="IPR027417">
    <property type="entry name" value="P-loop_NTPase"/>
</dbReference>
<dbReference type="Pfam" id="PF02492">
    <property type="entry name" value="cobW"/>
    <property type="match status" value="1"/>
</dbReference>
<name>A0A382NKD9_9ZZZZ</name>
<gene>
    <name evidence="2" type="ORF">METZ01_LOCUS314523</name>
</gene>
<sequence>MSSPKEKLIPVTLLTGFLGSGKTTLLNHILKNKHGKRIAVIEN</sequence>
<dbReference type="AlphaFoldDB" id="A0A382NKD9"/>
<dbReference type="InterPro" id="IPR051316">
    <property type="entry name" value="Zinc-reg_GTPase_activator"/>
</dbReference>
<feature type="non-terminal residue" evidence="2">
    <location>
        <position position="43"/>
    </location>
</feature>
<proteinExistence type="predicted"/>
<accession>A0A382NKD9</accession>
<dbReference type="SUPFAM" id="SSF52540">
    <property type="entry name" value="P-loop containing nucleoside triphosphate hydrolases"/>
    <property type="match status" value="1"/>
</dbReference>
<feature type="domain" description="CobW/HypB/UreG nucleotide-binding" evidence="1">
    <location>
        <begin position="10"/>
        <end position="43"/>
    </location>
</feature>
<evidence type="ECO:0000313" key="2">
    <source>
        <dbReference type="EMBL" id="SVC61669.1"/>
    </source>
</evidence>
<dbReference type="InterPro" id="IPR003495">
    <property type="entry name" value="CobW/HypB/UreG_nucleotide-bd"/>
</dbReference>
<protein>
    <recommendedName>
        <fullName evidence="1">CobW/HypB/UreG nucleotide-binding domain-containing protein</fullName>
    </recommendedName>
</protein>
<dbReference type="PANTHER" id="PTHR13748:SF62">
    <property type="entry name" value="COBW DOMAIN-CONTAINING PROTEIN"/>
    <property type="match status" value="1"/>
</dbReference>
<dbReference type="Gene3D" id="3.40.50.300">
    <property type="entry name" value="P-loop containing nucleotide triphosphate hydrolases"/>
    <property type="match status" value="1"/>
</dbReference>
<dbReference type="EMBL" id="UINC01101108">
    <property type="protein sequence ID" value="SVC61669.1"/>
    <property type="molecule type" value="Genomic_DNA"/>
</dbReference>
<reference evidence="2" key="1">
    <citation type="submission" date="2018-05" db="EMBL/GenBank/DDBJ databases">
        <authorList>
            <person name="Lanie J.A."/>
            <person name="Ng W.-L."/>
            <person name="Kazmierczak K.M."/>
            <person name="Andrzejewski T.M."/>
            <person name="Davidsen T.M."/>
            <person name="Wayne K.J."/>
            <person name="Tettelin H."/>
            <person name="Glass J.I."/>
            <person name="Rusch D."/>
            <person name="Podicherti R."/>
            <person name="Tsui H.-C.T."/>
            <person name="Winkler M.E."/>
        </authorList>
    </citation>
    <scope>NUCLEOTIDE SEQUENCE</scope>
</reference>
<organism evidence="2">
    <name type="scientific">marine metagenome</name>
    <dbReference type="NCBI Taxonomy" id="408172"/>
    <lineage>
        <taxon>unclassified sequences</taxon>
        <taxon>metagenomes</taxon>
        <taxon>ecological metagenomes</taxon>
    </lineage>
</organism>